<dbReference type="InterPro" id="IPR009057">
    <property type="entry name" value="Homeodomain-like_sf"/>
</dbReference>
<dbReference type="GO" id="GO:0003700">
    <property type="term" value="F:DNA-binding transcription factor activity"/>
    <property type="evidence" value="ECO:0007669"/>
    <property type="project" value="TreeGrafter"/>
</dbReference>
<dbReference type="EMBL" id="JAENJH010000001">
    <property type="protein sequence ID" value="MBK1783506.1"/>
    <property type="molecule type" value="Genomic_DNA"/>
</dbReference>
<accession>A0A934V1M2</accession>
<evidence type="ECO:0000313" key="4">
    <source>
        <dbReference type="EMBL" id="MBK1783506.1"/>
    </source>
</evidence>
<dbReference type="AlphaFoldDB" id="A0A934V1M2"/>
<dbReference type="PANTHER" id="PTHR30055:SF160">
    <property type="entry name" value="TRANSCRIPTIONAL REGULATORY PROTEIN (PROBABLY ASNC-FAMILY)-RELATED"/>
    <property type="match status" value="1"/>
</dbReference>
<keyword evidence="5" id="KW-1185">Reference proteome</keyword>
<sequence>MPSPASSRIDGRTTRWAGQRERRRREFVEAALRAIAHHGPGLPIERIAEEAGVARTRLYKHFADASDIHRAIASRVVELLNAELAPLWNLHGSPREMIAAAIDTHTRFLSERRHLYLYLGMYALSQRDPDGDAVNDVKTTIGQHLTRLFEYYLTTFGLRTLVAQPVAFGLVGMVDATVARWLDEPSELRRDELVGLLSRWVWAILDDTLRSGGVELDPDAGLSAPDLPFP</sequence>
<gene>
    <name evidence="4" type="ORF">JHE00_04140</name>
</gene>
<dbReference type="SUPFAM" id="SSF48498">
    <property type="entry name" value="Tetracyclin repressor-like, C-terminal domain"/>
    <property type="match status" value="1"/>
</dbReference>
<evidence type="ECO:0000256" key="1">
    <source>
        <dbReference type="ARBA" id="ARBA00023125"/>
    </source>
</evidence>
<evidence type="ECO:0000259" key="3">
    <source>
        <dbReference type="PROSITE" id="PS50977"/>
    </source>
</evidence>
<dbReference type="SUPFAM" id="SSF46689">
    <property type="entry name" value="Homeodomain-like"/>
    <property type="match status" value="1"/>
</dbReference>
<keyword evidence="1 2" id="KW-0238">DNA-binding</keyword>
<proteinExistence type="predicted"/>
<evidence type="ECO:0000313" key="5">
    <source>
        <dbReference type="Proteomes" id="UP000635245"/>
    </source>
</evidence>
<dbReference type="InterPro" id="IPR050109">
    <property type="entry name" value="HTH-type_TetR-like_transc_reg"/>
</dbReference>
<dbReference type="Gene3D" id="1.10.357.10">
    <property type="entry name" value="Tetracycline Repressor, domain 2"/>
    <property type="match status" value="1"/>
</dbReference>
<dbReference type="RefSeq" id="WP_200314878.1">
    <property type="nucleotide sequence ID" value="NZ_JAENJH010000001.1"/>
</dbReference>
<name>A0A934V1M2_9PSEU</name>
<feature type="domain" description="HTH tetR-type" evidence="3">
    <location>
        <begin position="21"/>
        <end position="80"/>
    </location>
</feature>
<comment type="caution">
    <text evidence="4">The sequence shown here is derived from an EMBL/GenBank/DDBJ whole genome shotgun (WGS) entry which is preliminary data.</text>
</comment>
<dbReference type="Proteomes" id="UP000635245">
    <property type="component" value="Unassembled WGS sequence"/>
</dbReference>
<dbReference type="PROSITE" id="PS50977">
    <property type="entry name" value="HTH_TETR_2"/>
    <property type="match status" value="1"/>
</dbReference>
<feature type="DNA-binding region" description="H-T-H motif" evidence="2">
    <location>
        <begin position="43"/>
        <end position="62"/>
    </location>
</feature>
<evidence type="ECO:0000256" key="2">
    <source>
        <dbReference type="PROSITE-ProRule" id="PRU00335"/>
    </source>
</evidence>
<dbReference type="GO" id="GO:0000976">
    <property type="term" value="F:transcription cis-regulatory region binding"/>
    <property type="evidence" value="ECO:0007669"/>
    <property type="project" value="TreeGrafter"/>
</dbReference>
<dbReference type="Pfam" id="PF00440">
    <property type="entry name" value="TetR_N"/>
    <property type="match status" value="1"/>
</dbReference>
<reference evidence="4" key="1">
    <citation type="submission" date="2020-12" db="EMBL/GenBank/DDBJ databases">
        <title>Prauserella sp. ASG 168, a novel actinomycete isolated from cave rock.</title>
        <authorList>
            <person name="Suriyachadkun C."/>
        </authorList>
    </citation>
    <scope>NUCLEOTIDE SEQUENCE</scope>
    <source>
        <strain evidence="4">ASG 168</strain>
    </source>
</reference>
<organism evidence="4 5">
    <name type="scientific">Prauserella cavernicola</name>
    <dbReference type="NCBI Taxonomy" id="2800127"/>
    <lineage>
        <taxon>Bacteria</taxon>
        <taxon>Bacillati</taxon>
        <taxon>Actinomycetota</taxon>
        <taxon>Actinomycetes</taxon>
        <taxon>Pseudonocardiales</taxon>
        <taxon>Pseudonocardiaceae</taxon>
        <taxon>Prauserella</taxon>
    </lineage>
</organism>
<dbReference type="InterPro" id="IPR001647">
    <property type="entry name" value="HTH_TetR"/>
</dbReference>
<dbReference type="PANTHER" id="PTHR30055">
    <property type="entry name" value="HTH-TYPE TRANSCRIPTIONAL REGULATOR RUTR"/>
    <property type="match status" value="1"/>
</dbReference>
<protein>
    <submittedName>
        <fullName evidence="4">TetR/AcrR family transcriptional regulator</fullName>
    </submittedName>
</protein>
<dbReference type="InterPro" id="IPR036271">
    <property type="entry name" value="Tet_transcr_reg_TetR-rel_C_sf"/>
</dbReference>